<sequence>MEGGSSYEGRGKENLTPNAMDQDLEDVALVGEEGKKRPRGENEDIIGRKEMRSILANRRMVDPNHLSSAAAKWQADWKQ</sequence>
<proteinExistence type="predicted"/>
<gene>
    <name evidence="2" type="ORF">Goarm_023228</name>
</gene>
<dbReference type="AlphaFoldDB" id="A0A7J9KF72"/>
<protein>
    <submittedName>
        <fullName evidence="2">Uncharacterized protein</fullName>
    </submittedName>
</protein>
<name>A0A7J9KF72_9ROSI</name>
<evidence type="ECO:0000256" key="1">
    <source>
        <dbReference type="SAM" id="MobiDB-lite"/>
    </source>
</evidence>
<comment type="caution">
    <text evidence="2">The sequence shown here is derived from an EMBL/GenBank/DDBJ whole genome shotgun (WGS) entry which is preliminary data.</text>
</comment>
<feature type="region of interest" description="Disordered" evidence="1">
    <location>
        <begin position="1"/>
        <end position="45"/>
    </location>
</feature>
<reference evidence="2 3" key="1">
    <citation type="journal article" date="2019" name="Genome Biol. Evol.">
        <title>Insights into the evolution of the New World diploid cottons (Gossypium, subgenus Houzingenia) based on genome sequencing.</title>
        <authorList>
            <person name="Grover C.E."/>
            <person name="Arick M.A. 2nd"/>
            <person name="Thrash A."/>
            <person name="Conover J.L."/>
            <person name="Sanders W.S."/>
            <person name="Peterson D.G."/>
            <person name="Frelichowski J.E."/>
            <person name="Scheffler J.A."/>
            <person name="Scheffler B.E."/>
            <person name="Wendel J.F."/>
        </authorList>
    </citation>
    <scope>NUCLEOTIDE SEQUENCE [LARGE SCALE GENOMIC DNA]</scope>
    <source>
        <strain evidence="2">6</strain>
        <tissue evidence="2">Leaf</tissue>
    </source>
</reference>
<evidence type="ECO:0000313" key="2">
    <source>
        <dbReference type="EMBL" id="MBA0845070.1"/>
    </source>
</evidence>
<keyword evidence="3" id="KW-1185">Reference proteome</keyword>
<evidence type="ECO:0000313" key="3">
    <source>
        <dbReference type="Proteomes" id="UP000593575"/>
    </source>
</evidence>
<dbReference type="EMBL" id="JABFAE010412546">
    <property type="protein sequence ID" value="MBA0845070.1"/>
    <property type="molecule type" value="Genomic_DNA"/>
</dbReference>
<accession>A0A7J9KF72</accession>
<dbReference type="Proteomes" id="UP000593575">
    <property type="component" value="Unassembled WGS sequence"/>
</dbReference>
<organism evidence="2 3">
    <name type="scientific">Gossypium armourianum</name>
    <dbReference type="NCBI Taxonomy" id="34283"/>
    <lineage>
        <taxon>Eukaryota</taxon>
        <taxon>Viridiplantae</taxon>
        <taxon>Streptophyta</taxon>
        <taxon>Embryophyta</taxon>
        <taxon>Tracheophyta</taxon>
        <taxon>Spermatophyta</taxon>
        <taxon>Magnoliopsida</taxon>
        <taxon>eudicotyledons</taxon>
        <taxon>Gunneridae</taxon>
        <taxon>Pentapetalae</taxon>
        <taxon>rosids</taxon>
        <taxon>malvids</taxon>
        <taxon>Malvales</taxon>
        <taxon>Malvaceae</taxon>
        <taxon>Malvoideae</taxon>
        <taxon>Gossypium</taxon>
    </lineage>
</organism>
<feature type="compositionally biased region" description="Basic and acidic residues" evidence="1">
    <location>
        <begin position="32"/>
        <end position="45"/>
    </location>
</feature>